<feature type="compositionally biased region" description="Low complexity" evidence="5">
    <location>
        <begin position="188"/>
        <end position="198"/>
    </location>
</feature>
<dbReference type="CDD" id="cd07185">
    <property type="entry name" value="OmpA_C-like"/>
    <property type="match status" value="1"/>
</dbReference>
<feature type="region of interest" description="Disordered" evidence="5">
    <location>
        <begin position="151"/>
        <end position="170"/>
    </location>
</feature>
<dbReference type="InterPro" id="IPR006664">
    <property type="entry name" value="OMP_bac"/>
</dbReference>
<evidence type="ECO:0000256" key="3">
    <source>
        <dbReference type="ARBA" id="ARBA00023237"/>
    </source>
</evidence>
<organism evidence="8 9">
    <name type="scientific">Allopontixanthobacter sediminis</name>
    <dbReference type="NCBI Taxonomy" id="1689985"/>
    <lineage>
        <taxon>Bacteria</taxon>
        <taxon>Pseudomonadati</taxon>
        <taxon>Pseudomonadota</taxon>
        <taxon>Alphaproteobacteria</taxon>
        <taxon>Sphingomonadales</taxon>
        <taxon>Erythrobacteraceae</taxon>
        <taxon>Allopontixanthobacter</taxon>
    </lineage>
</organism>
<dbReference type="AlphaFoldDB" id="A0A845B1B1"/>
<evidence type="ECO:0000313" key="9">
    <source>
        <dbReference type="Proteomes" id="UP000431922"/>
    </source>
</evidence>
<dbReference type="InterPro" id="IPR036737">
    <property type="entry name" value="OmpA-like_sf"/>
</dbReference>
<evidence type="ECO:0000259" key="7">
    <source>
        <dbReference type="PROSITE" id="PS51123"/>
    </source>
</evidence>
<comment type="subcellular location">
    <subcellularLocation>
        <location evidence="1">Cell outer membrane</location>
    </subcellularLocation>
</comment>
<evidence type="ECO:0000256" key="2">
    <source>
        <dbReference type="ARBA" id="ARBA00023136"/>
    </source>
</evidence>
<dbReference type="Gene3D" id="3.30.1330.60">
    <property type="entry name" value="OmpA-like domain"/>
    <property type="match status" value="1"/>
</dbReference>
<sequence>MTMTRTKLTAALTVAISSLALVACDRNQPEPAATPEPEATPEEKVSIFRPEAEVARVEAPLAPLEASVSFAEGGTQLGEAARAQIASILQSEQMRAGGPVTLRGHTDSTGNDEGNLRASRQRAEAVRDYLVENGVAEERIEVIALGEMRPVQPNANLDGTPNEEGRAANRRVDVAIAVSGSASPVDGATPAAETAAPTLVETIAEDD</sequence>
<dbReference type="PANTHER" id="PTHR30329:SF21">
    <property type="entry name" value="LIPOPROTEIN YIAD-RELATED"/>
    <property type="match status" value="1"/>
</dbReference>
<evidence type="ECO:0000256" key="5">
    <source>
        <dbReference type="SAM" id="MobiDB-lite"/>
    </source>
</evidence>
<dbReference type="PANTHER" id="PTHR30329">
    <property type="entry name" value="STATOR ELEMENT OF FLAGELLAR MOTOR COMPLEX"/>
    <property type="match status" value="1"/>
</dbReference>
<evidence type="ECO:0000256" key="1">
    <source>
        <dbReference type="ARBA" id="ARBA00004442"/>
    </source>
</evidence>
<keyword evidence="6" id="KW-0732">Signal</keyword>
<feature type="domain" description="OmpA-like" evidence="7">
    <location>
        <begin position="57"/>
        <end position="180"/>
    </location>
</feature>
<dbReference type="PROSITE" id="PS51123">
    <property type="entry name" value="OMPA_2"/>
    <property type="match status" value="1"/>
</dbReference>
<dbReference type="Proteomes" id="UP000431922">
    <property type="component" value="Unassembled WGS sequence"/>
</dbReference>
<evidence type="ECO:0000256" key="4">
    <source>
        <dbReference type="PROSITE-ProRule" id="PRU00473"/>
    </source>
</evidence>
<feature type="chain" id="PRO_5032339992" evidence="6">
    <location>
        <begin position="24"/>
        <end position="207"/>
    </location>
</feature>
<gene>
    <name evidence="8" type="ORF">GRI65_07745</name>
</gene>
<proteinExistence type="predicted"/>
<dbReference type="EMBL" id="WTYL01000002">
    <property type="protein sequence ID" value="MXP44345.1"/>
    <property type="molecule type" value="Genomic_DNA"/>
</dbReference>
<dbReference type="PRINTS" id="PR01021">
    <property type="entry name" value="OMPADOMAIN"/>
</dbReference>
<keyword evidence="2 4" id="KW-0472">Membrane</keyword>
<dbReference type="GO" id="GO:0009279">
    <property type="term" value="C:cell outer membrane"/>
    <property type="evidence" value="ECO:0007669"/>
    <property type="project" value="UniProtKB-SubCell"/>
</dbReference>
<keyword evidence="3" id="KW-0998">Cell outer membrane</keyword>
<dbReference type="InterPro" id="IPR006665">
    <property type="entry name" value="OmpA-like"/>
</dbReference>
<evidence type="ECO:0000313" key="8">
    <source>
        <dbReference type="EMBL" id="MXP44345.1"/>
    </source>
</evidence>
<protein>
    <submittedName>
        <fullName evidence="8">OmpA family protein</fullName>
    </submittedName>
</protein>
<feature type="region of interest" description="Disordered" evidence="5">
    <location>
        <begin position="181"/>
        <end position="207"/>
    </location>
</feature>
<reference evidence="8 9" key="1">
    <citation type="submission" date="2019-12" db="EMBL/GenBank/DDBJ databases">
        <title>Genomic-based taxomic classification of the family Erythrobacteraceae.</title>
        <authorList>
            <person name="Xu L."/>
        </authorList>
    </citation>
    <scope>NUCLEOTIDE SEQUENCE [LARGE SCALE GENOMIC DNA]</scope>
    <source>
        <strain evidence="8 9">KCTC 42453</strain>
    </source>
</reference>
<keyword evidence="9" id="KW-1185">Reference proteome</keyword>
<feature type="signal peptide" evidence="6">
    <location>
        <begin position="1"/>
        <end position="23"/>
    </location>
</feature>
<accession>A0A845B1B1</accession>
<dbReference type="InterPro" id="IPR050330">
    <property type="entry name" value="Bact_OuterMem_StrucFunc"/>
</dbReference>
<dbReference type="SUPFAM" id="SSF103088">
    <property type="entry name" value="OmpA-like"/>
    <property type="match status" value="1"/>
</dbReference>
<evidence type="ECO:0000256" key="6">
    <source>
        <dbReference type="SAM" id="SignalP"/>
    </source>
</evidence>
<name>A0A845B1B1_9SPHN</name>
<dbReference type="PROSITE" id="PS51257">
    <property type="entry name" value="PROKAR_LIPOPROTEIN"/>
    <property type="match status" value="1"/>
</dbReference>
<comment type="caution">
    <text evidence="8">The sequence shown here is derived from an EMBL/GenBank/DDBJ whole genome shotgun (WGS) entry which is preliminary data.</text>
</comment>
<dbReference type="Pfam" id="PF00691">
    <property type="entry name" value="OmpA"/>
    <property type="match status" value="1"/>
</dbReference>